<dbReference type="KEGG" id="pfm:Pyrfu_1121"/>
<gene>
    <name evidence="5" type="ordered locus">Pyrfu_1121</name>
</gene>
<evidence type="ECO:0000313" key="6">
    <source>
        <dbReference type="Proteomes" id="UP000001037"/>
    </source>
</evidence>
<dbReference type="FunCoup" id="G0EFG3">
    <property type="interactions" value="234"/>
</dbReference>
<dbReference type="InterPro" id="IPR036291">
    <property type="entry name" value="NAD(P)-bd_dom_sf"/>
</dbReference>
<dbReference type="GO" id="GO:0032787">
    <property type="term" value="P:monocarboxylic acid metabolic process"/>
    <property type="evidence" value="ECO:0007669"/>
    <property type="project" value="UniProtKB-ARBA"/>
</dbReference>
<reference evidence="5 6" key="1">
    <citation type="journal article" date="2011" name="Stand. Genomic Sci.">
        <title>Complete genome sequence of the hyperthermophilic chemolithoautotroph Pyrolobus fumarii type strain (1A).</title>
        <authorList>
            <person name="Anderson I."/>
            <person name="Goker M."/>
            <person name="Nolan M."/>
            <person name="Lucas S."/>
            <person name="Hammon N."/>
            <person name="Deshpande S."/>
            <person name="Cheng J.F."/>
            <person name="Tapia R."/>
            <person name="Han C."/>
            <person name="Goodwin L."/>
            <person name="Pitluck S."/>
            <person name="Huntemann M."/>
            <person name="Liolios K."/>
            <person name="Ivanova N."/>
            <person name="Pagani I."/>
            <person name="Mavromatis K."/>
            <person name="Ovchinikova G."/>
            <person name="Pati A."/>
            <person name="Chen A."/>
            <person name="Palaniappan K."/>
            <person name="Land M."/>
            <person name="Hauser L."/>
            <person name="Brambilla E.M."/>
            <person name="Huber H."/>
            <person name="Yasawong M."/>
            <person name="Rohde M."/>
            <person name="Spring S."/>
            <person name="Abt B."/>
            <person name="Sikorski J."/>
            <person name="Wirth R."/>
            <person name="Detter J.C."/>
            <person name="Woyke T."/>
            <person name="Bristow J."/>
            <person name="Eisen J.A."/>
            <person name="Markowitz V."/>
            <person name="Hugenholtz P."/>
            <person name="Kyrpides N.C."/>
            <person name="Klenk H.P."/>
            <person name="Lapidus A."/>
        </authorList>
    </citation>
    <scope>NUCLEOTIDE SEQUENCE [LARGE SCALE GENOMIC DNA]</scope>
    <source>
        <strain evidence="6">DSM 11204 / 1A</strain>
    </source>
</reference>
<evidence type="ECO:0000256" key="2">
    <source>
        <dbReference type="ARBA" id="ARBA00023002"/>
    </source>
</evidence>
<evidence type="ECO:0000256" key="1">
    <source>
        <dbReference type="ARBA" id="ARBA00006484"/>
    </source>
</evidence>
<dbReference type="Gene3D" id="3.40.50.720">
    <property type="entry name" value="NAD(P)-binding Rossmann-like Domain"/>
    <property type="match status" value="1"/>
</dbReference>
<dbReference type="InterPro" id="IPR020904">
    <property type="entry name" value="Sc_DH/Rdtase_CS"/>
</dbReference>
<protein>
    <submittedName>
        <fullName evidence="5">Short-chain dehydrogenase/reductase SDR</fullName>
    </submittedName>
</protein>
<dbReference type="PANTHER" id="PTHR42879:SF2">
    <property type="entry name" value="3-OXOACYL-[ACYL-CARRIER-PROTEIN] REDUCTASE FABG"/>
    <property type="match status" value="1"/>
</dbReference>
<dbReference type="SUPFAM" id="SSF51735">
    <property type="entry name" value="NAD(P)-binding Rossmann-fold domains"/>
    <property type="match status" value="1"/>
</dbReference>
<dbReference type="PRINTS" id="PR00080">
    <property type="entry name" value="SDRFAMILY"/>
</dbReference>
<dbReference type="InParanoid" id="G0EFG3"/>
<dbReference type="PRINTS" id="PR00081">
    <property type="entry name" value="GDHRDH"/>
</dbReference>
<name>G0EFG3_PYRF1</name>
<dbReference type="InterPro" id="IPR050259">
    <property type="entry name" value="SDR"/>
</dbReference>
<proteinExistence type="inferred from homology"/>
<comment type="similarity">
    <text evidence="1 3">Belongs to the short-chain dehydrogenases/reductases (SDR) family.</text>
</comment>
<dbReference type="Pfam" id="PF00106">
    <property type="entry name" value="adh_short"/>
    <property type="match status" value="1"/>
</dbReference>
<dbReference type="AlphaFoldDB" id="G0EFG3"/>
<dbReference type="PROSITE" id="PS00061">
    <property type="entry name" value="ADH_SHORT"/>
    <property type="match status" value="1"/>
</dbReference>
<keyword evidence="2" id="KW-0560">Oxidoreductase</keyword>
<evidence type="ECO:0000259" key="4">
    <source>
        <dbReference type="SMART" id="SM00822"/>
    </source>
</evidence>
<accession>G0EFG3</accession>
<dbReference type="CDD" id="cd05233">
    <property type="entry name" value="SDR_c"/>
    <property type="match status" value="1"/>
</dbReference>
<dbReference type="PANTHER" id="PTHR42879">
    <property type="entry name" value="3-OXOACYL-(ACYL-CARRIER-PROTEIN) REDUCTASE"/>
    <property type="match status" value="1"/>
</dbReference>
<organism evidence="5 6">
    <name type="scientific">Pyrolobus fumarii (strain DSM 11204 / 1A)</name>
    <dbReference type="NCBI Taxonomy" id="694429"/>
    <lineage>
        <taxon>Archaea</taxon>
        <taxon>Thermoproteota</taxon>
        <taxon>Thermoprotei</taxon>
        <taxon>Desulfurococcales</taxon>
        <taxon>Pyrodictiaceae</taxon>
        <taxon>Pyrolobus</taxon>
    </lineage>
</organism>
<evidence type="ECO:0000313" key="5">
    <source>
        <dbReference type="EMBL" id="AEM38987.1"/>
    </source>
</evidence>
<dbReference type="EMBL" id="CP002838">
    <property type="protein sequence ID" value="AEM38987.1"/>
    <property type="molecule type" value="Genomic_DNA"/>
</dbReference>
<dbReference type="HOGENOM" id="CLU_010194_1_2_2"/>
<dbReference type="SMART" id="SM00822">
    <property type="entry name" value="PKS_KR"/>
    <property type="match status" value="1"/>
</dbReference>
<feature type="domain" description="Ketoreductase" evidence="4">
    <location>
        <begin position="6"/>
        <end position="187"/>
    </location>
</feature>
<dbReference type="GO" id="GO:0016491">
    <property type="term" value="F:oxidoreductase activity"/>
    <property type="evidence" value="ECO:0007669"/>
    <property type="project" value="UniProtKB-KW"/>
</dbReference>
<dbReference type="STRING" id="694429.Pyrfu_1121"/>
<dbReference type="InterPro" id="IPR057326">
    <property type="entry name" value="KR_dom"/>
</dbReference>
<dbReference type="Proteomes" id="UP000001037">
    <property type="component" value="Chromosome"/>
</dbReference>
<dbReference type="InterPro" id="IPR002347">
    <property type="entry name" value="SDR_fam"/>
</dbReference>
<dbReference type="FunFam" id="3.40.50.720:FF:000173">
    <property type="entry name" value="3-oxoacyl-[acyl-carrier protein] reductase"/>
    <property type="match status" value="1"/>
</dbReference>
<keyword evidence="6" id="KW-1185">Reference proteome</keyword>
<dbReference type="OrthoDB" id="24596at2157"/>
<sequence>MEARGSVFIVTGSSRGIGRAIALEAARRGAAGVVVNYVRSREAAEEVARSIRELGSDALVVRADVSRWEEAKSLVEAAVERWGRVDVVVNNAGILEPKPFAEMEPRDWQRMIEVHFYGALNVAKAALPHMIQRRRGVIVNIASVLGLRPEPLASHYSAAKAALIAWSMAVAKELAEYGIRVFAVAPGGVDTDMARVWGDLDWVEEEVPVARLAKPEEVAKLVLDAIENPYITGDVLTISGALL</sequence>
<dbReference type="eggNOG" id="arCOG01259">
    <property type="taxonomic scope" value="Archaea"/>
</dbReference>
<evidence type="ECO:0000256" key="3">
    <source>
        <dbReference type="RuleBase" id="RU000363"/>
    </source>
</evidence>